<reference evidence="2" key="1">
    <citation type="submission" date="2023-06" db="EMBL/GenBank/DDBJ databases">
        <authorList>
            <consortium name="Lawrence Berkeley National Laboratory"/>
            <person name="Ahrendt S."/>
            <person name="Sahu N."/>
            <person name="Indic B."/>
            <person name="Wong-Bajracharya J."/>
            <person name="Merenyi Z."/>
            <person name="Ke H.-M."/>
            <person name="Monk M."/>
            <person name="Kocsube S."/>
            <person name="Drula E."/>
            <person name="Lipzen A."/>
            <person name="Balint B."/>
            <person name="Henrissat B."/>
            <person name="Andreopoulos B."/>
            <person name="Martin F.M."/>
            <person name="Harder C.B."/>
            <person name="Rigling D."/>
            <person name="Ford K.L."/>
            <person name="Foster G.D."/>
            <person name="Pangilinan J."/>
            <person name="Papanicolaou A."/>
            <person name="Barry K."/>
            <person name="LaButti K."/>
            <person name="Viragh M."/>
            <person name="Koriabine M."/>
            <person name="Yan M."/>
            <person name="Riley R."/>
            <person name="Champramary S."/>
            <person name="Plett K.L."/>
            <person name="Tsai I.J."/>
            <person name="Slot J."/>
            <person name="Sipos G."/>
            <person name="Plett J."/>
            <person name="Nagy L.G."/>
            <person name="Grigoriev I.V."/>
        </authorList>
    </citation>
    <scope>NUCLEOTIDE SEQUENCE</scope>
    <source>
        <strain evidence="2">HWK02</strain>
    </source>
</reference>
<feature type="chain" id="PRO_5041276768" evidence="1">
    <location>
        <begin position="26"/>
        <end position="106"/>
    </location>
</feature>
<dbReference type="AlphaFoldDB" id="A0AA39PWK0"/>
<comment type="caution">
    <text evidence="2">The sequence shown here is derived from an EMBL/GenBank/DDBJ whole genome shotgun (WGS) entry which is preliminary data.</text>
</comment>
<feature type="signal peptide" evidence="1">
    <location>
        <begin position="1"/>
        <end position="25"/>
    </location>
</feature>
<accession>A0AA39PWK0</accession>
<dbReference type="Proteomes" id="UP001175228">
    <property type="component" value="Unassembled WGS sequence"/>
</dbReference>
<evidence type="ECO:0000313" key="2">
    <source>
        <dbReference type="EMBL" id="KAK0491746.1"/>
    </source>
</evidence>
<organism evidence="2 3">
    <name type="scientific">Armillaria luteobubalina</name>
    <dbReference type="NCBI Taxonomy" id="153913"/>
    <lineage>
        <taxon>Eukaryota</taxon>
        <taxon>Fungi</taxon>
        <taxon>Dikarya</taxon>
        <taxon>Basidiomycota</taxon>
        <taxon>Agaricomycotina</taxon>
        <taxon>Agaricomycetes</taxon>
        <taxon>Agaricomycetidae</taxon>
        <taxon>Agaricales</taxon>
        <taxon>Marasmiineae</taxon>
        <taxon>Physalacriaceae</taxon>
        <taxon>Armillaria</taxon>
    </lineage>
</organism>
<evidence type="ECO:0000256" key="1">
    <source>
        <dbReference type="SAM" id="SignalP"/>
    </source>
</evidence>
<proteinExistence type="predicted"/>
<gene>
    <name evidence="2" type="ORF">EDD18DRAFT_1186142</name>
</gene>
<sequence>MIQMMVFNIRPVRLILLLLLDNAQLQNHHVCKMLHLSVCTHSNDRAKAFQILDSTGLALDSETRDISTATIFPGSSSGASNTLVCFSISVRAQAEGFNVMLIPTLS</sequence>
<evidence type="ECO:0000313" key="3">
    <source>
        <dbReference type="Proteomes" id="UP001175228"/>
    </source>
</evidence>
<keyword evidence="1" id="KW-0732">Signal</keyword>
<dbReference type="EMBL" id="JAUEPU010000033">
    <property type="protein sequence ID" value="KAK0491746.1"/>
    <property type="molecule type" value="Genomic_DNA"/>
</dbReference>
<name>A0AA39PWK0_9AGAR</name>
<keyword evidence="3" id="KW-1185">Reference proteome</keyword>
<protein>
    <submittedName>
        <fullName evidence="2">Uncharacterized protein</fullName>
    </submittedName>
</protein>